<dbReference type="EMBL" id="ADMD01000007">
    <property type="protein sequence ID" value="EJZ83507.1"/>
    <property type="molecule type" value="Genomic_DNA"/>
</dbReference>
<gene>
    <name evidence="1" type="ORF">HMPREF9451_01017</name>
</gene>
<name>K0YIW5_9ACTN</name>
<comment type="caution">
    <text evidence="1">The sequence shown here is derived from an EMBL/GenBank/DDBJ whole genome shotgun (WGS) entry which is preliminary data.</text>
</comment>
<protein>
    <submittedName>
        <fullName evidence="1">Uncharacterized protein</fullName>
    </submittedName>
</protein>
<dbReference type="Proteomes" id="UP000006069">
    <property type="component" value="Unassembled WGS sequence"/>
</dbReference>
<dbReference type="HOGENOM" id="CLU_1348183_0_0_11"/>
<organism evidence="1 2">
    <name type="scientific">Slackia piriformis YIT 12062</name>
    <dbReference type="NCBI Taxonomy" id="742818"/>
    <lineage>
        <taxon>Bacteria</taxon>
        <taxon>Bacillati</taxon>
        <taxon>Actinomycetota</taxon>
        <taxon>Coriobacteriia</taxon>
        <taxon>Eggerthellales</taxon>
        <taxon>Eggerthellaceae</taxon>
        <taxon>Slackia</taxon>
    </lineage>
</organism>
<dbReference type="PROSITE" id="PS51257">
    <property type="entry name" value="PROKAR_LIPOPROTEIN"/>
    <property type="match status" value="1"/>
</dbReference>
<reference evidence="1 2" key="1">
    <citation type="submission" date="2012-08" db="EMBL/GenBank/DDBJ databases">
        <title>The Genome Sequence of Slackia piriformis YIT 12062.</title>
        <authorList>
            <consortium name="The Broad Institute Genome Sequencing Platform"/>
            <person name="Earl A."/>
            <person name="Ward D."/>
            <person name="Feldgarden M."/>
            <person name="Gevers D."/>
            <person name="Morotomi M."/>
            <person name="Walker B."/>
            <person name="Young S.K."/>
            <person name="Zeng Q."/>
            <person name="Gargeya S."/>
            <person name="Fitzgerald M."/>
            <person name="Haas B."/>
            <person name="Abouelleil A."/>
            <person name="Alvarado L."/>
            <person name="Arachchi H.M."/>
            <person name="Berlin A.M."/>
            <person name="Chapman S.B."/>
            <person name="Goldberg J."/>
            <person name="Griggs A."/>
            <person name="Gujja S."/>
            <person name="Hansen M."/>
            <person name="Howarth C."/>
            <person name="Imamovic A."/>
            <person name="Larimer J."/>
            <person name="McCowen C."/>
            <person name="Montmayeur A."/>
            <person name="Murphy C."/>
            <person name="Neiman D."/>
            <person name="Pearson M."/>
            <person name="Priest M."/>
            <person name="Roberts A."/>
            <person name="Saif S."/>
            <person name="Shea T."/>
            <person name="Sisk P."/>
            <person name="Sykes S."/>
            <person name="Wortman J."/>
            <person name="Nusbaum C."/>
            <person name="Birren B."/>
        </authorList>
    </citation>
    <scope>NUCLEOTIDE SEQUENCE [LARGE SCALE GENOMIC DNA]</scope>
    <source>
        <strain evidence="1 2">YIT 12062</strain>
    </source>
</reference>
<evidence type="ECO:0000313" key="2">
    <source>
        <dbReference type="Proteomes" id="UP000006069"/>
    </source>
</evidence>
<accession>K0YIW5</accession>
<sequence length="203" mass="21755">MHVSTLKNDIRRSVAAVALACAAFLLLLSLSGCVVVDDAAQEASDSVAQTVDELNRGIEGVGEDMQEMTDTLNGAFETVQDAEALFGEALGKGSRVEIYDACGEHVATVEDARAVATVASRLNSIQLVSSHPDGTVEYRFEFYQDETIKAGQDASDVQQLHVCTIETYESSDVVTLSIPALDFPVDLRCSSEFMESLRALAGQ</sequence>
<dbReference type="InParanoid" id="K0YIW5"/>
<dbReference type="RefSeq" id="WP_009139226.1">
    <property type="nucleotide sequence ID" value="NZ_JH815198.1"/>
</dbReference>
<dbReference type="PATRIC" id="fig|742818.3.peg.1076"/>
<evidence type="ECO:0000313" key="1">
    <source>
        <dbReference type="EMBL" id="EJZ83507.1"/>
    </source>
</evidence>
<proteinExistence type="predicted"/>
<dbReference type="OrthoDB" id="2633250at2"/>
<keyword evidence="2" id="KW-1185">Reference proteome</keyword>
<dbReference type="AlphaFoldDB" id="K0YIW5"/>